<protein>
    <recommendedName>
        <fullName evidence="4">SAP domain-containing protein</fullName>
    </recommendedName>
</protein>
<feature type="compositionally biased region" description="Low complexity" evidence="1">
    <location>
        <begin position="536"/>
        <end position="575"/>
    </location>
</feature>
<dbReference type="OrthoDB" id="5964929at2759"/>
<feature type="compositionally biased region" description="Polar residues" evidence="1">
    <location>
        <begin position="286"/>
        <end position="304"/>
    </location>
</feature>
<evidence type="ECO:0000313" key="3">
    <source>
        <dbReference type="Proteomes" id="UP000053890"/>
    </source>
</evidence>
<dbReference type="GeneID" id="28978223"/>
<feature type="region of interest" description="Disordered" evidence="1">
    <location>
        <begin position="735"/>
        <end position="822"/>
    </location>
</feature>
<feature type="compositionally biased region" description="Low complexity" evidence="1">
    <location>
        <begin position="738"/>
        <end position="765"/>
    </location>
</feature>
<feature type="compositionally biased region" description="Acidic residues" evidence="1">
    <location>
        <begin position="160"/>
        <end position="176"/>
    </location>
</feature>
<feature type="region of interest" description="Disordered" evidence="1">
    <location>
        <begin position="232"/>
        <end position="315"/>
    </location>
</feature>
<sequence>MNDPEVAILRNDAALHSLKRPQLLALVRRFGLKGSGKNTDLVSRLQQHGALIVERGWDRSSAEPGDASTASWAIVDGAAMPAAQGLEELGVRGTGSAPSTLTSSSSATSLASTIREKGATLLRALVDPGRRDDEPNSAPDSPGEPDPPRDEFVALNDVATSEDDDHENSAAEDDDDGGIRLVSSRSTVADTTMTSLDSPPPPVPHTTSAFVFGSPSTAAAPPASTFTFSSTMPGTLFASTSSTSSAHADQPVAVDAAPPPSTMDSILAEMNRRAAESRAAAPLPRSGSTLFGSASSTRPVSPSKGSRAAFDLDHKRRFDRMDSITTHWAAKRALPASSSSNGNLAGLARSGSSRSIGAAAVAAAGDAPERAPKRLKPSTSRPFGLSRLASSTATASSTSSSSGAVTDQKLVAALRDDGWSAAPALKGAVSLSASLRTAAQPARGGGGLKDVREDVLPRKEQERAQKKRQMELAKARRKSQVASGVGLSRRRPSLGVGPKSSGSTASRLFKNAVRKFTTSSSSSSTSTRPPVPPLPTSSSLRTLAPSTSTRTLATPSTSTLPRFATSTAASASRTALVPASPPKKAESQPQHLGRKKFDLQASLQRPMSWRPHLGSAAASPAAGAPASSPAVVRRSAAFVAPASASRRPVSSLQRTTSSRVANLALLSPVKAAPAAVGRSAASVEDKLAALPPAPSTPFSAPLKAVTNVVDAGAVAAGPAPAPTSAWLPPAVTKKPVLPAASSSSSTATVSRAASVSSSATARSTPAPVPKKKLVSSSTRTARALEKARGKAQVEGLESRARKVRATAAASTSAKAKGKARAE</sequence>
<feature type="compositionally biased region" description="Polar residues" evidence="1">
    <location>
        <begin position="183"/>
        <end position="197"/>
    </location>
</feature>
<feature type="compositionally biased region" description="Low complexity" evidence="1">
    <location>
        <begin position="805"/>
        <end position="814"/>
    </location>
</feature>
<feature type="compositionally biased region" description="Basic and acidic residues" evidence="1">
    <location>
        <begin position="449"/>
        <end position="474"/>
    </location>
</feature>
<reference evidence="2 3" key="1">
    <citation type="journal article" date="2015" name="Front. Microbiol.">
        <title>Genome sequence of the plant growth promoting endophytic yeast Rhodotorula graminis WP1.</title>
        <authorList>
            <person name="Firrincieli A."/>
            <person name="Otillar R."/>
            <person name="Salamov A."/>
            <person name="Schmutz J."/>
            <person name="Khan Z."/>
            <person name="Redman R.S."/>
            <person name="Fleck N.D."/>
            <person name="Lindquist E."/>
            <person name="Grigoriev I.V."/>
            <person name="Doty S.L."/>
        </authorList>
    </citation>
    <scope>NUCLEOTIDE SEQUENCE [LARGE SCALE GENOMIC DNA]</scope>
    <source>
        <strain evidence="2 3">WP1</strain>
    </source>
</reference>
<feature type="region of interest" description="Disordered" evidence="1">
    <location>
        <begin position="125"/>
        <end position="210"/>
    </location>
</feature>
<evidence type="ECO:0008006" key="4">
    <source>
        <dbReference type="Google" id="ProtNLM"/>
    </source>
</evidence>
<dbReference type="EMBL" id="KQ474084">
    <property type="protein sequence ID" value="KPV73056.1"/>
    <property type="molecule type" value="Genomic_DNA"/>
</dbReference>
<feature type="compositionally biased region" description="Low complexity" evidence="1">
    <location>
        <begin position="389"/>
        <end position="402"/>
    </location>
</feature>
<feature type="region of interest" description="Disordered" evidence="1">
    <location>
        <begin position="438"/>
        <end position="594"/>
    </location>
</feature>
<evidence type="ECO:0000256" key="1">
    <source>
        <dbReference type="SAM" id="MobiDB-lite"/>
    </source>
</evidence>
<dbReference type="OMA" id="REGMPYK"/>
<name>A0A0P9GJ90_RHOGW</name>
<feature type="compositionally biased region" description="Low complexity" evidence="1">
    <location>
        <begin position="517"/>
        <end position="528"/>
    </location>
</feature>
<proteinExistence type="predicted"/>
<keyword evidence="3" id="KW-1185">Reference proteome</keyword>
<dbReference type="AlphaFoldDB" id="A0A0P9GJ90"/>
<feature type="region of interest" description="Disordered" evidence="1">
    <location>
        <begin position="363"/>
        <end position="404"/>
    </location>
</feature>
<dbReference type="RefSeq" id="XP_018269105.1">
    <property type="nucleotide sequence ID" value="XM_018417775.1"/>
</dbReference>
<feature type="compositionally biased region" description="Low complexity" evidence="1">
    <location>
        <begin position="238"/>
        <end position="256"/>
    </location>
</feature>
<accession>A0A0P9GJ90</accession>
<gene>
    <name evidence="2" type="ORF">RHOBADRAFT_55292</name>
</gene>
<evidence type="ECO:0000313" key="2">
    <source>
        <dbReference type="EMBL" id="KPV73056.1"/>
    </source>
</evidence>
<feature type="compositionally biased region" description="Low complexity" evidence="1">
    <location>
        <begin position="94"/>
        <end position="111"/>
    </location>
</feature>
<dbReference type="Proteomes" id="UP000053890">
    <property type="component" value="Unassembled WGS sequence"/>
</dbReference>
<feature type="region of interest" description="Disordered" evidence="1">
    <location>
        <begin position="90"/>
        <end position="111"/>
    </location>
</feature>
<dbReference type="STRING" id="578459.A0A0P9GJ90"/>
<organism evidence="2 3">
    <name type="scientific">Rhodotorula graminis (strain WP1)</name>
    <dbReference type="NCBI Taxonomy" id="578459"/>
    <lineage>
        <taxon>Eukaryota</taxon>
        <taxon>Fungi</taxon>
        <taxon>Dikarya</taxon>
        <taxon>Basidiomycota</taxon>
        <taxon>Pucciniomycotina</taxon>
        <taxon>Microbotryomycetes</taxon>
        <taxon>Sporidiobolales</taxon>
        <taxon>Sporidiobolaceae</taxon>
        <taxon>Rhodotorula</taxon>
    </lineage>
</organism>